<protein>
    <recommendedName>
        <fullName evidence="3">DUF4279 domain-containing protein</fullName>
    </recommendedName>
</protein>
<evidence type="ECO:0008006" key="3">
    <source>
        <dbReference type="Google" id="ProtNLM"/>
    </source>
</evidence>
<dbReference type="RefSeq" id="WP_065524932.1">
    <property type="nucleotide sequence ID" value="NZ_CP016540.2"/>
</dbReference>
<reference evidence="1" key="1">
    <citation type="submission" date="2016-10" db="EMBL/GenBank/DDBJ databases">
        <authorList>
            <person name="See-Too W.S."/>
        </authorList>
    </citation>
    <scope>NUCLEOTIDE SEQUENCE</scope>
    <source>
        <strain evidence="1">L10.15</strain>
    </source>
</reference>
<dbReference type="OrthoDB" id="893918at2"/>
<gene>
    <name evidence="1" type="ORF">I858_014980</name>
</gene>
<dbReference type="EMBL" id="CP016540">
    <property type="protein sequence ID" value="ANU28293.1"/>
    <property type="molecule type" value="Genomic_DNA"/>
</dbReference>
<dbReference type="KEGG" id="pll:I858_014980"/>
<evidence type="ECO:0000313" key="1">
    <source>
        <dbReference type="EMBL" id="ANU28293.1"/>
    </source>
</evidence>
<evidence type="ECO:0000313" key="2">
    <source>
        <dbReference type="Proteomes" id="UP000053354"/>
    </source>
</evidence>
<name>A0A1B1S522_9BACL</name>
<keyword evidence="2" id="KW-1185">Reference proteome</keyword>
<dbReference type="Proteomes" id="UP000053354">
    <property type="component" value="Chromosome"/>
</dbReference>
<dbReference type="InterPro" id="IPR025459">
    <property type="entry name" value="DUF4279"/>
</dbReference>
<dbReference type="AlphaFoldDB" id="A0A1B1S522"/>
<accession>A0A1B1S522</accession>
<proteinExistence type="predicted"/>
<dbReference type="Pfam" id="PF14106">
    <property type="entry name" value="DUF4279"/>
    <property type="match status" value="1"/>
</dbReference>
<sequence>MAYFSIVGNYFQPEKITEELAIQPTETHVKGDIIKKTSTTTSSGTRRRVETDWTLSTGYQESSDINDQLKPLLRSLEGKEKNLIRLKEEYELTYIFMIVIEIENNEKPAMYFKKDIINFASTIDAEIQFDLYIYS</sequence>
<dbReference type="STRING" id="1302659.I858_014980"/>
<organism evidence="1 2">
    <name type="scientific">Planococcus versutus</name>
    <dbReference type="NCBI Taxonomy" id="1302659"/>
    <lineage>
        <taxon>Bacteria</taxon>
        <taxon>Bacillati</taxon>
        <taxon>Bacillota</taxon>
        <taxon>Bacilli</taxon>
        <taxon>Bacillales</taxon>
        <taxon>Caryophanaceae</taxon>
        <taxon>Planococcus</taxon>
    </lineage>
</organism>